<evidence type="ECO:0000313" key="9">
    <source>
        <dbReference type="EMBL" id="AAP94716.1"/>
    </source>
</evidence>
<dbReference type="AlphaFoldDB" id="Q6VED6"/>
<name>Q6VED6_EMIHU</name>
<keyword evidence="3 7" id="KW-1133">Transmembrane helix</keyword>
<reference evidence="9" key="1">
    <citation type="submission" date="2003-07" db="EMBL/GenBank/DDBJ databases">
        <authorList>
            <person name="Sanchez-Puerta M.V."/>
            <person name="Bachvaroff T.R."/>
            <person name="Delwiche C.F."/>
        </authorList>
    </citation>
    <scope>NUCLEOTIDE SEQUENCE</scope>
</reference>
<dbReference type="GO" id="GO:0031966">
    <property type="term" value="C:mitochondrial membrane"/>
    <property type="evidence" value="ECO:0007669"/>
    <property type="project" value="UniProtKB-SubCell"/>
</dbReference>
<organism evidence="9">
    <name type="scientific">Emiliania huxleyi</name>
    <name type="common">Coccolithophore</name>
    <name type="synonym">Pontosphaera huxleyi</name>
    <dbReference type="NCBI Taxonomy" id="2903"/>
    <lineage>
        <taxon>Eukaryota</taxon>
        <taxon>Haptista</taxon>
        <taxon>Haptophyta</taxon>
        <taxon>Prymnesiophyceae</taxon>
        <taxon>Isochrysidales</taxon>
        <taxon>Noelaerhabdaceae</taxon>
        <taxon>Emiliania</taxon>
    </lineage>
</organism>
<dbReference type="Pfam" id="PF02326">
    <property type="entry name" value="YMF19"/>
    <property type="match status" value="1"/>
</dbReference>
<dbReference type="InterPro" id="IPR003319">
    <property type="entry name" value="YMF19-like_N"/>
</dbReference>
<sequence length="103" mass="11627">MPQFDTFSFLSQVTWTFFFFGLIFLINSYSLFPAAAAVLKTRSLKSWATKSAASSEVSESSSDATKIVDHEFASKAFLKWETPQPSAKNMFFFNILSLKSLNF</sequence>
<geneLocation type="mitochondrion" evidence="9"/>
<dbReference type="GeneID" id="2717406"/>
<gene>
    <name evidence="9" type="primary">orf 104</name>
</gene>
<dbReference type="EMBL" id="AY342361">
    <property type="protein sequence ID" value="AAP94716.1"/>
    <property type="molecule type" value="Genomic_DNA"/>
</dbReference>
<evidence type="ECO:0000256" key="6">
    <source>
        <dbReference type="ARBA" id="ARBA00023310"/>
    </source>
</evidence>
<comment type="subcellular location">
    <subcellularLocation>
        <location evidence="1">Mitochondrion membrane</location>
    </subcellularLocation>
</comment>
<dbReference type="GO" id="GO:0006754">
    <property type="term" value="P:ATP biosynthetic process"/>
    <property type="evidence" value="ECO:0007669"/>
    <property type="project" value="UniProtKB-KW"/>
</dbReference>
<accession>Q6VED6</accession>
<evidence type="ECO:0000256" key="1">
    <source>
        <dbReference type="ARBA" id="ARBA00004325"/>
    </source>
</evidence>
<evidence type="ECO:0000256" key="4">
    <source>
        <dbReference type="ARBA" id="ARBA00023128"/>
    </source>
</evidence>
<reference evidence="9" key="2">
    <citation type="journal article" date="2004" name="DNA Res.">
        <title>The complete mitochondrial genome sequence of the haptophyte Emiliania huxleyi and its relation to heterokonts.</title>
        <authorList>
            <person name="Sanchez Puerta M.V."/>
            <person name="Bachvaroff T.R."/>
            <person name="Delwiche C.F."/>
        </authorList>
    </citation>
    <scope>NUCLEOTIDE SEQUENCE</scope>
</reference>
<feature type="transmembrane region" description="Helical" evidence="7">
    <location>
        <begin position="15"/>
        <end position="39"/>
    </location>
</feature>
<keyword evidence="5 7" id="KW-0472">Membrane</keyword>
<keyword evidence="6" id="KW-0066">ATP synthesis</keyword>
<protein>
    <submittedName>
        <fullName evidence="9">Orf 104</fullName>
    </submittedName>
</protein>
<feature type="domain" description="ATP synthase YMF19-like N-terminal" evidence="8">
    <location>
        <begin position="2"/>
        <end position="75"/>
    </location>
</feature>
<keyword evidence="2 7" id="KW-0812">Transmembrane</keyword>
<proteinExistence type="predicted"/>
<evidence type="ECO:0000256" key="7">
    <source>
        <dbReference type="SAM" id="Phobius"/>
    </source>
</evidence>
<dbReference type="RefSeq" id="NP_957734.1">
    <property type="nucleotide sequence ID" value="NC_005332.1"/>
</dbReference>
<keyword evidence="4 9" id="KW-0496">Mitochondrion</keyword>
<evidence type="ECO:0000256" key="2">
    <source>
        <dbReference type="ARBA" id="ARBA00022692"/>
    </source>
</evidence>
<evidence type="ECO:0000256" key="5">
    <source>
        <dbReference type="ARBA" id="ARBA00023136"/>
    </source>
</evidence>
<evidence type="ECO:0000259" key="8">
    <source>
        <dbReference type="Pfam" id="PF02326"/>
    </source>
</evidence>
<evidence type="ECO:0000256" key="3">
    <source>
        <dbReference type="ARBA" id="ARBA00022989"/>
    </source>
</evidence>